<dbReference type="AlphaFoldDB" id="A0A9P4HDM7"/>
<protein>
    <submittedName>
        <fullName evidence="1">Uncharacterized protein</fullName>
    </submittedName>
</protein>
<sequence length="238" mass="26335">MAIDTATRLLLTLDVLRMSNDSASGRALHIFISTDALSELTALPADHYQAKFLDSSKSFEASDADALHEELQPLQYKAYQDITLFAREVLLAQDWELPARLLSMFLEMVHRRLAGKEADQGIVDEVICDMRIMDRSMSADSLTSKSDSDVLVSAFGLVQQSMDVLAQFLLDRNREIQAKHGKMGAHNSVLHLMSNLATTFDISASAHLHEQLAALTALEMTAGNSEAADKLRKLARLF</sequence>
<keyword evidence="2" id="KW-1185">Reference proteome</keyword>
<dbReference type="EMBL" id="ML978170">
    <property type="protein sequence ID" value="KAF2032845.1"/>
    <property type="molecule type" value="Genomic_DNA"/>
</dbReference>
<comment type="caution">
    <text evidence="1">The sequence shown here is derived from an EMBL/GenBank/DDBJ whole genome shotgun (WGS) entry which is preliminary data.</text>
</comment>
<dbReference type="Proteomes" id="UP000799777">
    <property type="component" value="Unassembled WGS sequence"/>
</dbReference>
<organism evidence="1 2">
    <name type="scientific">Setomelanomma holmii</name>
    <dbReference type="NCBI Taxonomy" id="210430"/>
    <lineage>
        <taxon>Eukaryota</taxon>
        <taxon>Fungi</taxon>
        <taxon>Dikarya</taxon>
        <taxon>Ascomycota</taxon>
        <taxon>Pezizomycotina</taxon>
        <taxon>Dothideomycetes</taxon>
        <taxon>Pleosporomycetidae</taxon>
        <taxon>Pleosporales</taxon>
        <taxon>Pleosporineae</taxon>
        <taxon>Phaeosphaeriaceae</taxon>
        <taxon>Setomelanomma</taxon>
    </lineage>
</organism>
<evidence type="ECO:0000313" key="1">
    <source>
        <dbReference type="EMBL" id="KAF2032845.1"/>
    </source>
</evidence>
<reference evidence="1" key="1">
    <citation type="journal article" date="2020" name="Stud. Mycol.">
        <title>101 Dothideomycetes genomes: a test case for predicting lifestyles and emergence of pathogens.</title>
        <authorList>
            <person name="Haridas S."/>
            <person name="Albert R."/>
            <person name="Binder M."/>
            <person name="Bloem J."/>
            <person name="Labutti K."/>
            <person name="Salamov A."/>
            <person name="Andreopoulos B."/>
            <person name="Baker S."/>
            <person name="Barry K."/>
            <person name="Bills G."/>
            <person name="Bluhm B."/>
            <person name="Cannon C."/>
            <person name="Castanera R."/>
            <person name="Culley D."/>
            <person name="Daum C."/>
            <person name="Ezra D."/>
            <person name="Gonzalez J."/>
            <person name="Henrissat B."/>
            <person name="Kuo A."/>
            <person name="Liang C."/>
            <person name="Lipzen A."/>
            <person name="Lutzoni F."/>
            <person name="Magnuson J."/>
            <person name="Mondo S."/>
            <person name="Nolan M."/>
            <person name="Ohm R."/>
            <person name="Pangilinan J."/>
            <person name="Park H.-J."/>
            <person name="Ramirez L."/>
            <person name="Alfaro M."/>
            <person name="Sun H."/>
            <person name="Tritt A."/>
            <person name="Yoshinaga Y."/>
            <person name="Zwiers L.-H."/>
            <person name="Turgeon B."/>
            <person name="Goodwin S."/>
            <person name="Spatafora J."/>
            <person name="Crous P."/>
            <person name="Grigoriev I."/>
        </authorList>
    </citation>
    <scope>NUCLEOTIDE SEQUENCE</scope>
    <source>
        <strain evidence="1">CBS 110217</strain>
    </source>
</reference>
<evidence type="ECO:0000313" key="2">
    <source>
        <dbReference type="Proteomes" id="UP000799777"/>
    </source>
</evidence>
<gene>
    <name evidence="1" type="ORF">EK21DRAFT_109591</name>
</gene>
<accession>A0A9P4HDM7</accession>
<name>A0A9P4HDM7_9PLEO</name>
<proteinExistence type="predicted"/>